<dbReference type="Pfam" id="PF02517">
    <property type="entry name" value="Rce1-like"/>
    <property type="match status" value="1"/>
</dbReference>
<dbReference type="GO" id="GO:0080120">
    <property type="term" value="P:CAAX-box protein maturation"/>
    <property type="evidence" value="ECO:0007669"/>
    <property type="project" value="UniProtKB-ARBA"/>
</dbReference>
<organism evidence="4 5">
    <name type="scientific">Halopelagius inordinatus</name>
    <dbReference type="NCBI Taxonomy" id="553467"/>
    <lineage>
        <taxon>Archaea</taxon>
        <taxon>Methanobacteriati</taxon>
        <taxon>Methanobacteriota</taxon>
        <taxon>Stenosarchaea group</taxon>
        <taxon>Halobacteria</taxon>
        <taxon>Halobacteriales</taxon>
        <taxon>Haloferacaceae</taxon>
    </lineage>
</organism>
<reference evidence="5" key="1">
    <citation type="submission" date="2016-10" db="EMBL/GenBank/DDBJ databases">
        <authorList>
            <person name="Varghese N."/>
            <person name="Submissions S."/>
        </authorList>
    </citation>
    <scope>NUCLEOTIDE SEQUENCE [LARGE SCALE GENOMIC DNA]</scope>
    <source>
        <strain evidence="5">CGMCC 1.7739</strain>
    </source>
</reference>
<dbReference type="STRING" id="553467.SAMN04488063_0289"/>
<dbReference type="RefSeq" id="WP_092887377.1">
    <property type="nucleotide sequence ID" value="NZ_FOOQ01000001.1"/>
</dbReference>
<evidence type="ECO:0000256" key="2">
    <source>
        <dbReference type="SAM" id="Phobius"/>
    </source>
</evidence>
<dbReference type="OrthoDB" id="331240at2157"/>
<accession>A0A1I2LNW2</accession>
<feature type="compositionally biased region" description="Acidic residues" evidence="1">
    <location>
        <begin position="324"/>
        <end position="335"/>
    </location>
</feature>
<gene>
    <name evidence="4" type="ORF">SAMN04488063_0289</name>
</gene>
<feature type="transmembrane region" description="Helical" evidence="2">
    <location>
        <begin position="175"/>
        <end position="194"/>
    </location>
</feature>
<feature type="transmembrane region" description="Helical" evidence="2">
    <location>
        <begin position="21"/>
        <end position="43"/>
    </location>
</feature>
<dbReference type="GO" id="GO:0004175">
    <property type="term" value="F:endopeptidase activity"/>
    <property type="evidence" value="ECO:0007669"/>
    <property type="project" value="UniProtKB-ARBA"/>
</dbReference>
<proteinExistence type="predicted"/>
<name>A0A1I2LNW2_9EURY</name>
<feature type="domain" description="CAAX prenyl protease 2/Lysostaphin resistance protein A-like" evidence="3">
    <location>
        <begin position="138"/>
        <end position="236"/>
    </location>
</feature>
<evidence type="ECO:0000313" key="4">
    <source>
        <dbReference type="EMBL" id="SFF78751.1"/>
    </source>
</evidence>
<feature type="transmembrane region" description="Helical" evidence="2">
    <location>
        <begin position="200"/>
        <end position="219"/>
    </location>
</feature>
<feature type="transmembrane region" description="Helical" evidence="2">
    <location>
        <begin position="231"/>
        <end position="250"/>
    </location>
</feature>
<evidence type="ECO:0000259" key="3">
    <source>
        <dbReference type="Pfam" id="PF02517"/>
    </source>
</evidence>
<dbReference type="PANTHER" id="PTHR39430">
    <property type="entry name" value="MEMBRANE-ASSOCIATED PROTEASE-RELATED"/>
    <property type="match status" value="1"/>
</dbReference>
<dbReference type="AlphaFoldDB" id="A0A1I2LNW2"/>
<feature type="transmembrane region" description="Helical" evidence="2">
    <location>
        <begin position="49"/>
        <end position="74"/>
    </location>
</feature>
<keyword evidence="5" id="KW-1185">Reference proteome</keyword>
<feature type="transmembrane region" description="Helical" evidence="2">
    <location>
        <begin position="94"/>
        <end position="118"/>
    </location>
</feature>
<protein>
    <recommendedName>
        <fullName evidence="3">CAAX prenyl protease 2/Lysostaphin resistance protein A-like domain-containing protein</fullName>
    </recommendedName>
</protein>
<sequence>MRIRSVVWNARERRPRAPVRLLLAVVLVLASLVLFSVAFNAVAPVNPSLPALVVLAAGGSAMPGLAVLAAARLLDRRTVADLGLGFDGDWWIDLAFGLLLGAGLMTAIFLVALLAGWVRVDGTFATGPTVGSFAVGMAVLTLQFVVVGFAEELVARGYLLTNVAEGLEAYLSDRAAVAVAVVVSSLVFGVAHLSNPNATLLSTLGISLAGVFLASGYVLTGELAIPVGLHITWNLFQGGVYGFSVSGLGIDTSVVATTETGPDAVTGGAFGPEAGALGVGAVLLGTALVVSYVRVRYGSAGVSSALLRPDLRWREEATSAETAESAEQDESAEDATGERRPADAPVTDAPDEDRR</sequence>
<keyword evidence="2" id="KW-0812">Transmembrane</keyword>
<keyword evidence="2" id="KW-1133">Transmembrane helix</keyword>
<dbReference type="Proteomes" id="UP000198876">
    <property type="component" value="Unassembled WGS sequence"/>
</dbReference>
<feature type="region of interest" description="Disordered" evidence="1">
    <location>
        <begin position="316"/>
        <end position="355"/>
    </location>
</feature>
<evidence type="ECO:0000313" key="5">
    <source>
        <dbReference type="Proteomes" id="UP000198876"/>
    </source>
</evidence>
<feature type="transmembrane region" description="Helical" evidence="2">
    <location>
        <begin position="130"/>
        <end position="154"/>
    </location>
</feature>
<keyword evidence="2" id="KW-0472">Membrane</keyword>
<dbReference type="EMBL" id="FOOQ01000001">
    <property type="protein sequence ID" value="SFF78751.1"/>
    <property type="molecule type" value="Genomic_DNA"/>
</dbReference>
<feature type="transmembrane region" description="Helical" evidence="2">
    <location>
        <begin position="270"/>
        <end position="293"/>
    </location>
</feature>
<evidence type="ECO:0000256" key="1">
    <source>
        <dbReference type="SAM" id="MobiDB-lite"/>
    </source>
</evidence>
<dbReference type="InterPro" id="IPR003675">
    <property type="entry name" value="Rce1/LyrA-like_dom"/>
</dbReference>
<dbReference type="PANTHER" id="PTHR39430:SF1">
    <property type="entry name" value="PROTEASE"/>
    <property type="match status" value="1"/>
</dbReference>